<protein>
    <submittedName>
        <fullName evidence="2">Uncharacterized protein</fullName>
    </submittedName>
</protein>
<dbReference type="EMBL" id="UINC01109278">
    <property type="protein sequence ID" value="SVC75988.1"/>
    <property type="molecule type" value="Genomic_DNA"/>
</dbReference>
<proteinExistence type="predicted"/>
<name>A0A382PTM3_9ZZZZ</name>
<organism evidence="2">
    <name type="scientific">marine metagenome</name>
    <dbReference type="NCBI Taxonomy" id="408172"/>
    <lineage>
        <taxon>unclassified sequences</taxon>
        <taxon>metagenomes</taxon>
        <taxon>ecological metagenomes</taxon>
    </lineage>
</organism>
<gene>
    <name evidence="2" type="ORF">METZ01_LOCUS328842</name>
</gene>
<evidence type="ECO:0000256" key="1">
    <source>
        <dbReference type="SAM" id="MobiDB-lite"/>
    </source>
</evidence>
<reference evidence="2" key="1">
    <citation type="submission" date="2018-05" db="EMBL/GenBank/DDBJ databases">
        <authorList>
            <person name="Lanie J.A."/>
            <person name="Ng W.-L."/>
            <person name="Kazmierczak K.M."/>
            <person name="Andrzejewski T.M."/>
            <person name="Davidsen T.M."/>
            <person name="Wayne K.J."/>
            <person name="Tettelin H."/>
            <person name="Glass J.I."/>
            <person name="Rusch D."/>
            <person name="Podicherti R."/>
            <person name="Tsui H.-C.T."/>
            <person name="Winkler M.E."/>
        </authorList>
    </citation>
    <scope>NUCLEOTIDE SEQUENCE</scope>
</reference>
<dbReference type="AlphaFoldDB" id="A0A382PTM3"/>
<feature type="compositionally biased region" description="Basic and acidic residues" evidence="1">
    <location>
        <begin position="1"/>
        <end position="11"/>
    </location>
</feature>
<feature type="region of interest" description="Disordered" evidence="1">
    <location>
        <begin position="1"/>
        <end position="20"/>
    </location>
</feature>
<sequence length="35" mass="4080">MDNKETNKDMPKMATEIKTSEIPINPLQAYFRRPA</sequence>
<feature type="non-terminal residue" evidence="2">
    <location>
        <position position="35"/>
    </location>
</feature>
<evidence type="ECO:0000313" key="2">
    <source>
        <dbReference type="EMBL" id="SVC75988.1"/>
    </source>
</evidence>
<accession>A0A382PTM3</accession>